<dbReference type="KEGG" id="foo:CGC45_07560"/>
<dbReference type="RefSeq" id="WP_071629705.1">
    <property type="nucleotide sequence ID" value="NZ_CP022375.1"/>
</dbReference>
<evidence type="ECO:0000256" key="3">
    <source>
        <dbReference type="SAM" id="Phobius"/>
    </source>
</evidence>
<evidence type="ECO:0000256" key="1">
    <source>
        <dbReference type="ARBA" id="ARBA00022679"/>
    </source>
</evidence>
<evidence type="ECO:0000313" key="4">
    <source>
        <dbReference type="EMBL" id="AXH30440.1"/>
    </source>
</evidence>
<protein>
    <submittedName>
        <fullName evidence="4">CDP-alcohol phosphatidyltransferase</fullName>
    </submittedName>
</protein>
<dbReference type="GO" id="GO:0008654">
    <property type="term" value="P:phospholipid biosynthetic process"/>
    <property type="evidence" value="ECO:0007669"/>
    <property type="project" value="InterPro"/>
</dbReference>
<keyword evidence="3" id="KW-0812">Transmembrane</keyword>
<dbReference type="GO" id="GO:0016020">
    <property type="term" value="C:membrane"/>
    <property type="evidence" value="ECO:0007669"/>
    <property type="project" value="InterPro"/>
</dbReference>
<comment type="similarity">
    <text evidence="2">Belongs to the CDP-alcohol phosphatidyltransferase class-I family.</text>
</comment>
<dbReference type="InterPro" id="IPR000462">
    <property type="entry name" value="CDP-OH_P_trans"/>
</dbReference>
<reference evidence="4 5" key="1">
    <citation type="submission" date="2017-07" db="EMBL/GenBank/DDBJ databases">
        <title>Complete genome sequences and comparative analysis of the novel pathogen Francisella opportunistica.</title>
        <authorList>
            <person name="Dietrich E.A."/>
            <person name="Kingry L.C."/>
            <person name="Petersen J.M."/>
        </authorList>
    </citation>
    <scope>NUCLEOTIDE SEQUENCE [LARGE SCALE GENOMIC DNA]</scope>
    <source>
        <strain evidence="4 5">14-2155</strain>
    </source>
</reference>
<evidence type="ECO:0000256" key="2">
    <source>
        <dbReference type="RuleBase" id="RU003750"/>
    </source>
</evidence>
<keyword evidence="3" id="KW-1133">Transmembrane helix</keyword>
<dbReference type="Gene3D" id="1.20.120.1760">
    <property type="match status" value="1"/>
</dbReference>
<dbReference type="OrthoDB" id="9790577at2"/>
<dbReference type="Proteomes" id="UP000253862">
    <property type="component" value="Chromosome"/>
</dbReference>
<proteinExistence type="inferred from homology"/>
<feature type="transmembrane region" description="Helical" evidence="3">
    <location>
        <begin position="108"/>
        <end position="132"/>
    </location>
</feature>
<dbReference type="EMBL" id="CP022375">
    <property type="protein sequence ID" value="AXH30440.1"/>
    <property type="molecule type" value="Genomic_DNA"/>
</dbReference>
<dbReference type="InterPro" id="IPR043130">
    <property type="entry name" value="CDP-OH_PTrfase_TM_dom"/>
</dbReference>
<dbReference type="Pfam" id="PF01066">
    <property type="entry name" value="CDP-OH_P_transf"/>
    <property type="match status" value="1"/>
</dbReference>
<organism evidence="4 5">
    <name type="scientific">Francisella opportunistica</name>
    <dbReference type="NCBI Taxonomy" id="2016517"/>
    <lineage>
        <taxon>Bacteria</taxon>
        <taxon>Pseudomonadati</taxon>
        <taxon>Pseudomonadota</taxon>
        <taxon>Gammaproteobacteria</taxon>
        <taxon>Thiotrichales</taxon>
        <taxon>Francisellaceae</taxon>
        <taxon>Francisella</taxon>
    </lineage>
</organism>
<evidence type="ECO:0000313" key="5">
    <source>
        <dbReference type="Proteomes" id="UP000253862"/>
    </source>
</evidence>
<sequence>MIEQRIRPVFQKLFVDSVAKLVISRADPNVITLTSLICGLFAAGLLFVNEYFCVTLLLLSGYFDILDGSVARLQGSSSSLGTMLDILSDRFVESFIIIAIFINQPQIAWVGLLMMMSIIACISSFLLVGIFSQKESTKSFYYSPGLIERAETFIFFILMILFPNTVFVLGLIYTLLVLWTTLYRCYEFYVYDKQRSNLDEKIFE</sequence>
<keyword evidence="3" id="KW-0472">Membrane</keyword>
<name>A0A345JSZ4_9GAMM</name>
<feature type="transmembrane region" description="Helical" evidence="3">
    <location>
        <begin position="30"/>
        <end position="59"/>
    </location>
</feature>
<accession>A0A345JSZ4</accession>
<keyword evidence="5" id="KW-1185">Reference proteome</keyword>
<keyword evidence="1 2" id="KW-0808">Transferase</keyword>
<gene>
    <name evidence="4" type="ORF">CGC43_07550</name>
</gene>
<feature type="transmembrane region" description="Helical" evidence="3">
    <location>
        <begin position="153"/>
        <end position="179"/>
    </location>
</feature>
<dbReference type="PROSITE" id="PS00379">
    <property type="entry name" value="CDP_ALCOHOL_P_TRANSF"/>
    <property type="match status" value="1"/>
</dbReference>
<dbReference type="AlphaFoldDB" id="A0A345JSZ4"/>
<dbReference type="InterPro" id="IPR048254">
    <property type="entry name" value="CDP_ALCOHOL_P_TRANSF_CS"/>
</dbReference>
<dbReference type="GO" id="GO:0016780">
    <property type="term" value="F:phosphotransferase activity, for other substituted phosphate groups"/>
    <property type="evidence" value="ECO:0007669"/>
    <property type="project" value="InterPro"/>
</dbReference>